<dbReference type="GeneID" id="110247629"/>
<comment type="catalytic activity">
    <reaction evidence="19">
        <text>L-threonyl-[protein] + ATP = O-phospho-L-threonyl-[protein] + ADP + H(+)</text>
        <dbReference type="Rhea" id="RHEA:46608"/>
        <dbReference type="Rhea" id="RHEA-COMP:11060"/>
        <dbReference type="Rhea" id="RHEA-COMP:11605"/>
        <dbReference type="ChEBI" id="CHEBI:15378"/>
        <dbReference type="ChEBI" id="CHEBI:30013"/>
        <dbReference type="ChEBI" id="CHEBI:30616"/>
        <dbReference type="ChEBI" id="CHEBI:61977"/>
        <dbReference type="ChEBI" id="CHEBI:456216"/>
        <dbReference type="EC" id="2.7.12.1"/>
    </reaction>
</comment>
<keyword evidence="5" id="KW-1003">Cell membrane</keyword>
<evidence type="ECO:0000256" key="5">
    <source>
        <dbReference type="ARBA" id="ARBA00022475"/>
    </source>
</evidence>
<dbReference type="InterPro" id="IPR000719">
    <property type="entry name" value="Prot_kinase_dom"/>
</dbReference>
<reference evidence="23" key="1">
    <citation type="submission" date="2022-11" db="UniProtKB">
        <authorList>
            <consortium name="EnsemblMetazoa"/>
        </authorList>
    </citation>
    <scope>IDENTIFICATION</scope>
</reference>
<dbReference type="Gene3D" id="1.10.510.10">
    <property type="entry name" value="Transferase(Phosphotransferase) domain 1"/>
    <property type="match status" value="1"/>
</dbReference>
<protein>
    <recommendedName>
        <fullName evidence="15">Dual serine/threonine and tyrosine protein kinase</fullName>
        <ecNumber evidence="4">2.7.12.1</ecNumber>
    </recommendedName>
    <alternativeName>
        <fullName evidence="17">Dusty protein kinase</fullName>
    </alternativeName>
    <alternativeName>
        <fullName evidence="16">Receptor-interacting serine/threonine-protein kinase 5</fullName>
    </alternativeName>
</protein>
<dbReference type="SUPFAM" id="SSF56112">
    <property type="entry name" value="Protein kinase-like (PK-like)"/>
    <property type="match status" value="1"/>
</dbReference>
<evidence type="ECO:0000256" key="2">
    <source>
        <dbReference type="ARBA" id="ARBA00004282"/>
    </source>
</evidence>
<evidence type="ECO:0000256" key="3">
    <source>
        <dbReference type="ARBA" id="ARBA00004496"/>
    </source>
</evidence>
<evidence type="ECO:0000256" key="9">
    <source>
        <dbReference type="ARBA" id="ARBA00022741"/>
    </source>
</evidence>
<dbReference type="KEGG" id="epa:110247629"/>
<feature type="binding site" evidence="21">
    <location>
        <position position="665"/>
    </location>
    <ligand>
        <name>ATP</name>
        <dbReference type="ChEBI" id="CHEBI:30616"/>
    </ligand>
</feature>
<dbReference type="InterPro" id="IPR017441">
    <property type="entry name" value="Protein_kinase_ATP_BS"/>
</dbReference>
<name>A0A913XU22_EXADI</name>
<evidence type="ECO:0000259" key="22">
    <source>
        <dbReference type="PROSITE" id="PS50011"/>
    </source>
</evidence>
<dbReference type="PROSITE" id="PS00107">
    <property type="entry name" value="PROTEIN_KINASE_ATP"/>
    <property type="match status" value="1"/>
</dbReference>
<evidence type="ECO:0000256" key="7">
    <source>
        <dbReference type="ARBA" id="ARBA00022527"/>
    </source>
</evidence>
<sequence>MSANLPYEISKFQEHIRLLKNIKKDTSRAFKDLHESGQYSDDVLSAYLPEDQYQFLDSVCEKPPTIIVVGQTCFSKVCVINELLGEPVLPTVEDLECGTSWRMIRIKYGNISNVSLVLPDSFELAAALNAYEGCWQCVPREDLEVTGTEKSDPALATAVAEISLNHPLLKAGAQIVCSPSNDEGDVENIFRACCEDVLPILLYAIEFDTLSEKDNAELLQVKALAPDLPVFFVKCCRKAPQLTESMTESEQHEAVYEITESKTKIYEQLCDIGYLTPELSDKKDNLHLDNSEDKSSLRAIVDSVRPKSTMIENFSLFPCFLLFVRQVLQYHLVTASSALNEAHSRVLSLFITTAFDMARDMIITPRRLEYAKEKEEELFKALMETASRKQDEIKEVIHNTITTLSPQILKEVGLLEFKNIDLTSDEELVNLKDLDNCISQIQELVMGRINKAVAGNLISSVEYLRESFVGTLQRCIDSLEKMDLEGSWAKDDSCTSATSALKHVIDAAYQVEVTVRASSSLARLLWEKMKQALQTLPGKAPPKVDSSWKQKVAQDMLTSLSETRLAKHICSQFKLRLHKSHEAFTTSIRVLEANHTGRLEKTEEQRMRVRKCFAPKVARLALESLSLRDVVLYGMPQLGREVGRGQYGVVYSCERWAGRHPCAIKSVVPPDDKHWNDLALEFYYTRSLARHDRLVSIIGSVIDYSYGGGSSPAVLLVMDRLQRDLYQGIKSGLSYRARLQVAVDVVEGIRFLHSQGLVHRDIKLKNVLLDSRNRGKITDLGFCKPEAMMSGSIVGTPIHMAPELFSGRYDNSVDVYAFGILFWYICAGTVRLPLAFEQCASKDHLWNAVRRGVRPERLAHFDDECWFLMESCWSGDSFQRPLLGNIHPQLVVLLRRQEAKSSSMARQRRSEQRKEPK</sequence>
<comment type="catalytic activity">
    <reaction evidence="18">
        <text>L-seryl-[protein] + ATP = O-phospho-L-seryl-[protein] + ADP + H(+)</text>
        <dbReference type="Rhea" id="RHEA:17989"/>
        <dbReference type="Rhea" id="RHEA-COMP:9863"/>
        <dbReference type="Rhea" id="RHEA-COMP:11604"/>
        <dbReference type="ChEBI" id="CHEBI:15378"/>
        <dbReference type="ChEBI" id="CHEBI:29999"/>
        <dbReference type="ChEBI" id="CHEBI:30616"/>
        <dbReference type="ChEBI" id="CHEBI:83421"/>
        <dbReference type="ChEBI" id="CHEBI:456216"/>
        <dbReference type="EC" id="2.7.12.1"/>
    </reaction>
</comment>
<dbReference type="Gene3D" id="3.30.200.20">
    <property type="entry name" value="Phosphorylase Kinase, domain 1"/>
    <property type="match status" value="1"/>
</dbReference>
<feature type="domain" description="Protein kinase" evidence="22">
    <location>
        <begin position="636"/>
        <end position="890"/>
    </location>
</feature>
<dbReference type="GO" id="GO:0016323">
    <property type="term" value="C:basolateral plasma membrane"/>
    <property type="evidence" value="ECO:0007669"/>
    <property type="project" value="UniProtKB-SubCell"/>
</dbReference>
<dbReference type="GO" id="GO:0005524">
    <property type="term" value="F:ATP binding"/>
    <property type="evidence" value="ECO:0007669"/>
    <property type="project" value="UniProtKB-UniRule"/>
</dbReference>
<organism evidence="23 24">
    <name type="scientific">Exaiptasia diaphana</name>
    <name type="common">Tropical sea anemone</name>
    <name type="synonym">Aiptasia pulchella</name>
    <dbReference type="NCBI Taxonomy" id="2652724"/>
    <lineage>
        <taxon>Eukaryota</taxon>
        <taxon>Metazoa</taxon>
        <taxon>Cnidaria</taxon>
        <taxon>Anthozoa</taxon>
        <taxon>Hexacorallia</taxon>
        <taxon>Actiniaria</taxon>
        <taxon>Aiptasiidae</taxon>
        <taxon>Exaiptasia</taxon>
    </lineage>
</organism>
<dbReference type="InterPro" id="IPR011009">
    <property type="entry name" value="Kinase-like_dom_sf"/>
</dbReference>
<dbReference type="GO" id="GO:0005737">
    <property type="term" value="C:cytoplasm"/>
    <property type="evidence" value="ECO:0007669"/>
    <property type="project" value="UniProtKB-SubCell"/>
</dbReference>
<evidence type="ECO:0000256" key="6">
    <source>
        <dbReference type="ARBA" id="ARBA00022490"/>
    </source>
</evidence>
<dbReference type="RefSeq" id="XP_020909746.1">
    <property type="nucleotide sequence ID" value="XM_021054087.2"/>
</dbReference>
<keyword evidence="14" id="KW-0829">Tyrosine-protein kinase</keyword>
<evidence type="ECO:0000256" key="1">
    <source>
        <dbReference type="ARBA" id="ARBA00004187"/>
    </source>
</evidence>
<comment type="catalytic activity">
    <reaction evidence="20">
        <text>L-tyrosyl-[protein] + ATP = O-phospho-L-tyrosyl-[protein] + ADP + H(+)</text>
        <dbReference type="Rhea" id="RHEA:10596"/>
        <dbReference type="Rhea" id="RHEA-COMP:10136"/>
        <dbReference type="Rhea" id="RHEA-COMP:20101"/>
        <dbReference type="ChEBI" id="CHEBI:15378"/>
        <dbReference type="ChEBI" id="CHEBI:30616"/>
        <dbReference type="ChEBI" id="CHEBI:46858"/>
        <dbReference type="ChEBI" id="CHEBI:61978"/>
        <dbReference type="ChEBI" id="CHEBI:456216"/>
        <dbReference type="EC" id="2.7.12.1"/>
    </reaction>
</comment>
<evidence type="ECO:0000256" key="14">
    <source>
        <dbReference type="ARBA" id="ARBA00023137"/>
    </source>
</evidence>
<dbReference type="AlphaFoldDB" id="A0A913XU22"/>
<dbReference type="CDD" id="cd13975">
    <property type="entry name" value="PKc_Dusty"/>
    <property type="match status" value="1"/>
</dbReference>
<evidence type="ECO:0000256" key="16">
    <source>
        <dbReference type="ARBA" id="ARBA00041268"/>
    </source>
</evidence>
<dbReference type="Proteomes" id="UP000887567">
    <property type="component" value="Unplaced"/>
</dbReference>
<dbReference type="PANTHER" id="PTHR46392:SF1">
    <property type="entry name" value="DUAL SERINE_THREONINE AND TYROSINE PROTEIN KINASE"/>
    <property type="match status" value="1"/>
</dbReference>
<evidence type="ECO:0000256" key="11">
    <source>
        <dbReference type="ARBA" id="ARBA00022840"/>
    </source>
</evidence>
<keyword evidence="12" id="KW-0965">Cell junction</keyword>
<evidence type="ECO:0000256" key="18">
    <source>
        <dbReference type="ARBA" id="ARBA00049003"/>
    </source>
</evidence>
<evidence type="ECO:0000256" key="8">
    <source>
        <dbReference type="ARBA" id="ARBA00022679"/>
    </source>
</evidence>
<accession>A0A913XU22</accession>
<dbReference type="GO" id="GO:0044344">
    <property type="term" value="P:cellular response to fibroblast growth factor stimulus"/>
    <property type="evidence" value="ECO:0007669"/>
    <property type="project" value="TreeGrafter"/>
</dbReference>
<dbReference type="PROSITE" id="PS50011">
    <property type="entry name" value="PROTEIN_KINASE_DOM"/>
    <property type="match status" value="1"/>
</dbReference>
<keyword evidence="8" id="KW-0808">Transferase</keyword>
<dbReference type="InterPro" id="IPR051302">
    <property type="entry name" value="Dual_SerThr-Tyr_Kinase"/>
</dbReference>
<dbReference type="SMART" id="SM00220">
    <property type="entry name" value="S_TKc"/>
    <property type="match status" value="1"/>
</dbReference>
<dbReference type="PANTHER" id="PTHR46392">
    <property type="entry name" value="DUAL SERINE/THREONINE AND TYROSINE PROTEIN KINASE"/>
    <property type="match status" value="1"/>
</dbReference>
<dbReference type="GO" id="GO:0045743">
    <property type="term" value="P:positive regulation of fibroblast growth factor receptor signaling pathway"/>
    <property type="evidence" value="ECO:0007669"/>
    <property type="project" value="TreeGrafter"/>
</dbReference>
<keyword evidence="7" id="KW-0723">Serine/threonine-protein kinase</keyword>
<dbReference type="GO" id="GO:0004674">
    <property type="term" value="F:protein serine/threonine kinase activity"/>
    <property type="evidence" value="ECO:0007669"/>
    <property type="project" value="UniProtKB-KW"/>
</dbReference>
<dbReference type="OrthoDB" id="122279at2759"/>
<evidence type="ECO:0000256" key="19">
    <source>
        <dbReference type="ARBA" id="ARBA00049308"/>
    </source>
</evidence>
<evidence type="ECO:0000256" key="13">
    <source>
        <dbReference type="ARBA" id="ARBA00023136"/>
    </source>
</evidence>
<evidence type="ECO:0000256" key="10">
    <source>
        <dbReference type="ARBA" id="ARBA00022777"/>
    </source>
</evidence>
<dbReference type="GO" id="GO:0070161">
    <property type="term" value="C:anchoring junction"/>
    <property type="evidence" value="ECO:0007669"/>
    <property type="project" value="UniProtKB-SubCell"/>
</dbReference>
<dbReference type="FunFam" id="1.10.510.10:FF:000244">
    <property type="entry name" value="Dual serine/threonine and tyrosine protein kinase"/>
    <property type="match status" value="1"/>
</dbReference>
<keyword evidence="9 21" id="KW-0547">Nucleotide-binding</keyword>
<keyword evidence="11 21" id="KW-0067">ATP-binding</keyword>
<keyword evidence="13" id="KW-0472">Membrane</keyword>
<dbReference type="GO" id="GO:0070374">
    <property type="term" value="P:positive regulation of ERK1 and ERK2 cascade"/>
    <property type="evidence" value="ECO:0007669"/>
    <property type="project" value="TreeGrafter"/>
</dbReference>
<evidence type="ECO:0000313" key="24">
    <source>
        <dbReference type="Proteomes" id="UP000887567"/>
    </source>
</evidence>
<evidence type="ECO:0000256" key="21">
    <source>
        <dbReference type="PROSITE-ProRule" id="PRU10141"/>
    </source>
</evidence>
<proteinExistence type="predicted"/>
<evidence type="ECO:0000256" key="15">
    <source>
        <dbReference type="ARBA" id="ARBA00040421"/>
    </source>
</evidence>
<keyword evidence="24" id="KW-1185">Reference proteome</keyword>
<dbReference type="GO" id="GO:0004712">
    <property type="term" value="F:protein serine/threonine/tyrosine kinase activity"/>
    <property type="evidence" value="ECO:0007669"/>
    <property type="project" value="UniProtKB-EC"/>
</dbReference>
<dbReference type="GO" id="GO:0043066">
    <property type="term" value="P:negative regulation of apoptotic process"/>
    <property type="evidence" value="ECO:0007669"/>
    <property type="project" value="TreeGrafter"/>
</dbReference>
<evidence type="ECO:0000256" key="20">
    <source>
        <dbReference type="ARBA" id="ARBA00051680"/>
    </source>
</evidence>
<dbReference type="PROSITE" id="PS00108">
    <property type="entry name" value="PROTEIN_KINASE_ST"/>
    <property type="match status" value="1"/>
</dbReference>
<dbReference type="OMA" id="VTRMVWE"/>
<keyword evidence="10" id="KW-0418">Kinase</keyword>
<dbReference type="InterPro" id="IPR008271">
    <property type="entry name" value="Ser/Thr_kinase_AS"/>
</dbReference>
<keyword evidence="6" id="KW-0963">Cytoplasm</keyword>
<evidence type="ECO:0000313" key="23">
    <source>
        <dbReference type="EnsemblMetazoa" id="XP_020909746.1"/>
    </source>
</evidence>
<dbReference type="EnsemblMetazoa" id="XM_021054087.2">
    <property type="protein sequence ID" value="XP_020909746.1"/>
    <property type="gene ID" value="LOC110247629"/>
</dbReference>
<evidence type="ECO:0000256" key="17">
    <source>
        <dbReference type="ARBA" id="ARBA00042638"/>
    </source>
</evidence>
<dbReference type="Pfam" id="PF00069">
    <property type="entry name" value="Pkinase"/>
    <property type="match status" value="1"/>
</dbReference>
<evidence type="ECO:0000256" key="12">
    <source>
        <dbReference type="ARBA" id="ARBA00022949"/>
    </source>
</evidence>
<comment type="subcellular location">
    <subcellularLocation>
        <location evidence="1">Basolateral cell membrane</location>
    </subcellularLocation>
    <subcellularLocation>
        <location evidence="2">Cell junction</location>
    </subcellularLocation>
    <subcellularLocation>
        <location evidence="3">Cytoplasm</location>
    </subcellularLocation>
</comment>
<evidence type="ECO:0000256" key="4">
    <source>
        <dbReference type="ARBA" id="ARBA00013203"/>
    </source>
</evidence>
<dbReference type="GO" id="GO:0004713">
    <property type="term" value="F:protein tyrosine kinase activity"/>
    <property type="evidence" value="ECO:0007669"/>
    <property type="project" value="UniProtKB-KW"/>
</dbReference>
<dbReference type="EC" id="2.7.12.1" evidence="4"/>